<reference evidence="3" key="1">
    <citation type="submission" date="2014-11" db="EMBL/GenBank/DDBJ databases">
        <title>Draft genome sequence of Hydrogenophaga intermedia S1.</title>
        <authorList>
            <person name="Gan H.M."/>
            <person name="Chew T.H."/>
            <person name="Stolz A."/>
        </authorList>
    </citation>
    <scope>NUCLEOTIDE SEQUENCE [LARGE SCALE GENOMIC DNA]</scope>
    <source>
        <strain evidence="3">S1</strain>
    </source>
</reference>
<keyword evidence="3" id="KW-1185">Reference proteome</keyword>
<dbReference type="AlphaFoldDB" id="A0A1L1PEG6"/>
<feature type="coiled-coil region" evidence="1">
    <location>
        <begin position="57"/>
        <end position="126"/>
    </location>
</feature>
<name>A0A1L1PEG6_HYDIT</name>
<dbReference type="EMBL" id="CCAE010000003">
    <property type="protein sequence ID" value="CDN86189.1"/>
    <property type="molecule type" value="Genomic_DNA"/>
</dbReference>
<sequence length="234" mass="25945">MRLRFGRRRWKAGAPRMSVRSALPWPLRWLGAAVMLGLCGALALWAFEFGKDIAGLDRNAREELERLRAEVVTLRADLAALSSEDHTAQSRLTTERSLQEQLRMQIRQLEADNQALRNDLGFFERLIPAGGDALAIRGLQAERLSATQWRWQVLMIQAARNAPDFKGALEISFTGTLAGKPWSAKHAPAPQPVLVKGYLRQEGVVDLPAQAVVKTVTAKLLQGSAVRSVQTFDP</sequence>
<evidence type="ECO:0000313" key="2">
    <source>
        <dbReference type="EMBL" id="CDN86189.1"/>
    </source>
</evidence>
<evidence type="ECO:0000256" key="1">
    <source>
        <dbReference type="SAM" id="Coils"/>
    </source>
</evidence>
<dbReference type="Pfam" id="PF20567">
    <property type="entry name" value="DUF6776"/>
    <property type="match status" value="1"/>
</dbReference>
<gene>
    <name evidence="2" type="ORF">BN948_00590</name>
</gene>
<evidence type="ECO:0000313" key="3">
    <source>
        <dbReference type="Proteomes" id="UP000028878"/>
    </source>
</evidence>
<organism evidence="2 3">
    <name type="scientific">Hydrogenophaga intermedia</name>
    <dbReference type="NCBI Taxonomy" id="65786"/>
    <lineage>
        <taxon>Bacteria</taxon>
        <taxon>Pseudomonadati</taxon>
        <taxon>Pseudomonadota</taxon>
        <taxon>Betaproteobacteria</taxon>
        <taxon>Burkholderiales</taxon>
        <taxon>Comamonadaceae</taxon>
        <taxon>Hydrogenophaga</taxon>
    </lineage>
</organism>
<protein>
    <submittedName>
        <fullName evidence="2">Uncharacterized protein</fullName>
    </submittedName>
</protein>
<keyword evidence="1" id="KW-0175">Coiled coil</keyword>
<dbReference type="InterPro" id="IPR046703">
    <property type="entry name" value="DUF6776"/>
</dbReference>
<dbReference type="RefSeq" id="WP_009516682.1">
    <property type="nucleotide sequence ID" value="NZ_CCAE010000003.1"/>
</dbReference>
<accession>A0A1L1PEG6</accession>
<proteinExistence type="predicted"/>
<dbReference type="Proteomes" id="UP000028878">
    <property type="component" value="Unassembled WGS sequence"/>
</dbReference>